<feature type="region of interest" description="Disordered" evidence="1">
    <location>
        <begin position="96"/>
        <end position="140"/>
    </location>
</feature>
<gene>
    <name evidence="2" type="ORF">LY90DRAFT_629351</name>
</gene>
<proteinExistence type="predicted"/>
<feature type="compositionally biased region" description="Polar residues" evidence="1">
    <location>
        <begin position="55"/>
        <end position="72"/>
    </location>
</feature>
<comment type="caution">
    <text evidence="2">The sequence shown here is derived from an EMBL/GenBank/DDBJ whole genome shotgun (WGS) entry which is preliminary data.</text>
</comment>
<organism evidence="2 3">
    <name type="scientific">Neocallimastix californiae</name>
    <dbReference type="NCBI Taxonomy" id="1754190"/>
    <lineage>
        <taxon>Eukaryota</taxon>
        <taxon>Fungi</taxon>
        <taxon>Fungi incertae sedis</taxon>
        <taxon>Chytridiomycota</taxon>
        <taxon>Chytridiomycota incertae sedis</taxon>
        <taxon>Neocallimastigomycetes</taxon>
        <taxon>Neocallimastigales</taxon>
        <taxon>Neocallimastigaceae</taxon>
        <taxon>Neocallimastix</taxon>
    </lineage>
</organism>
<dbReference type="AlphaFoldDB" id="A0A1Y2AWJ6"/>
<evidence type="ECO:0000256" key="1">
    <source>
        <dbReference type="SAM" id="MobiDB-lite"/>
    </source>
</evidence>
<sequence>MNLIRSYKYKESNNNTNINIDANNSDKNNIVKGIDKTNSIKDRIKEIIKGKKKTSNASTSIPTIPINNPLDSSSLSGTINNKMDIDNNNLASSSSIHNFFNNENESSSSDHHHHHHNNNNNNNNINDSNNSNNNTIINSNQNDVSDYYEKSIPNLRKHNIKDMDIDFCTKICVVIKFGSSNLRNIK</sequence>
<evidence type="ECO:0000313" key="2">
    <source>
        <dbReference type="EMBL" id="ORY26285.1"/>
    </source>
</evidence>
<name>A0A1Y2AWJ6_9FUNG</name>
<feature type="compositionally biased region" description="Low complexity" evidence="1">
    <location>
        <begin position="96"/>
        <end position="107"/>
    </location>
</feature>
<protein>
    <submittedName>
        <fullName evidence="2">Uncharacterized protein</fullName>
    </submittedName>
</protein>
<dbReference type="Proteomes" id="UP000193920">
    <property type="component" value="Unassembled WGS sequence"/>
</dbReference>
<feature type="region of interest" description="Disordered" evidence="1">
    <location>
        <begin position="50"/>
        <end position="72"/>
    </location>
</feature>
<evidence type="ECO:0000313" key="3">
    <source>
        <dbReference type="Proteomes" id="UP000193920"/>
    </source>
</evidence>
<accession>A0A1Y2AWJ6</accession>
<keyword evidence="3" id="KW-1185">Reference proteome</keyword>
<reference evidence="2 3" key="1">
    <citation type="submission" date="2016-08" db="EMBL/GenBank/DDBJ databases">
        <title>A Parts List for Fungal Cellulosomes Revealed by Comparative Genomics.</title>
        <authorList>
            <consortium name="DOE Joint Genome Institute"/>
            <person name="Haitjema C.H."/>
            <person name="Gilmore S.P."/>
            <person name="Henske J.K."/>
            <person name="Solomon K.V."/>
            <person name="De Groot R."/>
            <person name="Kuo A."/>
            <person name="Mondo S.J."/>
            <person name="Salamov A.A."/>
            <person name="Labutti K."/>
            <person name="Zhao Z."/>
            <person name="Chiniquy J."/>
            <person name="Barry K."/>
            <person name="Brewer H.M."/>
            <person name="Purvine S.O."/>
            <person name="Wright A.T."/>
            <person name="Boxma B."/>
            <person name="Van Alen T."/>
            <person name="Hackstein J.H."/>
            <person name="Baker S.E."/>
            <person name="Grigoriev I.V."/>
            <person name="O'Malley M.A."/>
        </authorList>
    </citation>
    <scope>NUCLEOTIDE SEQUENCE [LARGE SCALE GENOMIC DNA]</scope>
    <source>
        <strain evidence="2 3">G1</strain>
    </source>
</reference>
<feature type="compositionally biased region" description="Low complexity" evidence="1">
    <location>
        <begin position="118"/>
        <end position="140"/>
    </location>
</feature>
<dbReference type="EMBL" id="MCOG01000203">
    <property type="protein sequence ID" value="ORY26285.1"/>
    <property type="molecule type" value="Genomic_DNA"/>
</dbReference>